<dbReference type="EMBL" id="JACCJC010000001">
    <property type="protein sequence ID" value="KAF6241822.1"/>
    <property type="molecule type" value="Genomic_DNA"/>
</dbReference>
<comment type="caution">
    <text evidence="1">The sequence shown here is derived from an EMBL/GenBank/DDBJ whole genome shotgun (WGS) entry which is preliminary data.</text>
</comment>
<sequence>MLLTFSLTMYVHDRIEHWVHEAIKGAYNDASHHRRSETIRDSISPDDYITWLGDEGEQAMDSTDLRITPERNLTWGMFSDCLPVINWFVSNYPEWDFWLAIEVAGVAGNLGECWMYTR</sequence>
<gene>
    <name evidence="1" type="ORF">HO173_000534</name>
</gene>
<dbReference type="GeneID" id="59282213"/>
<evidence type="ECO:0000313" key="2">
    <source>
        <dbReference type="Proteomes" id="UP000578531"/>
    </source>
</evidence>
<dbReference type="Proteomes" id="UP000578531">
    <property type="component" value="Unassembled WGS sequence"/>
</dbReference>
<protein>
    <submittedName>
        <fullName evidence="1">Uncharacterized protein</fullName>
    </submittedName>
</protein>
<dbReference type="AlphaFoldDB" id="A0A8H6G786"/>
<proteinExistence type="predicted"/>
<reference evidence="1 2" key="1">
    <citation type="journal article" date="2020" name="Genomics">
        <title>Complete, high-quality genomes from long-read metagenomic sequencing of two wolf lichen thalli reveals enigmatic genome architecture.</title>
        <authorList>
            <person name="McKenzie S.K."/>
            <person name="Walston R.F."/>
            <person name="Allen J.L."/>
        </authorList>
    </citation>
    <scope>NUCLEOTIDE SEQUENCE [LARGE SCALE GENOMIC DNA]</scope>
    <source>
        <strain evidence="1">WasteWater2</strain>
    </source>
</reference>
<keyword evidence="2" id="KW-1185">Reference proteome</keyword>
<accession>A0A8H6G786</accession>
<dbReference type="RefSeq" id="XP_037171062.1">
    <property type="nucleotide sequence ID" value="XM_037302483.1"/>
</dbReference>
<evidence type="ECO:0000313" key="1">
    <source>
        <dbReference type="EMBL" id="KAF6241822.1"/>
    </source>
</evidence>
<organism evidence="1 2">
    <name type="scientific">Letharia columbiana</name>
    <dbReference type="NCBI Taxonomy" id="112416"/>
    <lineage>
        <taxon>Eukaryota</taxon>
        <taxon>Fungi</taxon>
        <taxon>Dikarya</taxon>
        <taxon>Ascomycota</taxon>
        <taxon>Pezizomycotina</taxon>
        <taxon>Lecanoromycetes</taxon>
        <taxon>OSLEUM clade</taxon>
        <taxon>Lecanoromycetidae</taxon>
        <taxon>Lecanorales</taxon>
        <taxon>Lecanorineae</taxon>
        <taxon>Parmeliaceae</taxon>
        <taxon>Letharia</taxon>
    </lineage>
</organism>
<name>A0A8H6G786_9LECA</name>